<dbReference type="AlphaFoldDB" id="A0AAD1SST4"/>
<protein>
    <submittedName>
        <fullName evidence="1">Uncharacterized protein</fullName>
    </submittedName>
</protein>
<accession>A0AAD1SST4</accession>
<feature type="non-terminal residue" evidence="1">
    <location>
        <position position="54"/>
    </location>
</feature>
<evidence type="ECO:0000313" key="1">
    <source>
        <dbReference type="EMBL" id="CAH2311169.1"/>
    </source>
</evidence>
<gene>
    <name evidence="1" type="ORF">PECUL_23A024807</name>
</gene>
<name>A0AAD1SST4_PELCU</name>
<proteinExistence type="predicted"/>
<sequence length="54" mass="6221">MYCVICTPHGMHGCSEARVRLYESKELHSQDWLYGYSKKVPWNYAAAFAQMCCG</sequence>
<dbReference type="Proteomes" id="UP001295444">
    <property type="component" value="Chromosome 08"/>
</dbReference>
<dbReference type="EMBL" id="OW240919">
    <property type="protein sequence ID" value="CAH2311169.1"/>
    <property type="molecule type" value="Genomic_DNA"/>
</dbReference>
<reference evidence="1" key="1">
    <citation type="submission" date="2022-03" db="EMBL/GenBank/DDBJ databases">
        <authorList>
            <person name="Alioto T."/>
            <person name="Alioto T."/>
            <person name="Gomez Garrido J."/>
        </authorList>
    </citation>
    <scope>NUCLEOTIDE SEQUENCE</scope>
</reference>
<evidence type="ECO:0000313" key="2">
    <source>
        <dbReference type="Proteomes" id="UP001295444"/>
    </source>
</evidence>
<keyword evidence="2" id="KW-1185">Reference proteome</keyword>
<organism evidence="1 2">
    <name type="scientific">Pelobates cultripes</name>
    <name type="common">Western spadefoot toad</name>
    <dbReference type="NCBI Taxonomy" id="61616"/>
    <lineage>
        <taxon>Eukaryota</taxon>
        <taxon>Metazoa</taxon>
        <taxon>Chordata</taxon>
        <taxon>Craniata</taxon>
        <taxon>Vertebrata</taxon>
        <taxon>Euteleostomi</taxon>
        <taxon>Amphibia</taxon>
        <taxon>Batrachia</taxon>
        <taxon>Anura</taxon>
        <taxon>Pelobatoidea</taxon>
        <taxon>Pelobatidae</taxon>
        <taxon>Pelobates</taxon>
    </lineage>
</organism>